<evidence type="ECO:0000313" key="2">
    <source>
        <dbReference type="Proteomes" id="UP000789405"/>
    </source>
</evidence>
<gene>
    <name evidence="1" type="ORF">DERYTH_LOCUS15969</name>
</gene>
<keyword evidence="2" id="KW-1185">Reference proteome</keyword>
<protein>
    <submittedName>
        <fullName evidence="1">13775_t:CDS:1</fullName>
    </submittedName>
</protein>
<name>A0A9N9NIC4_9GLOM</name>
<organism evidence="1 2">
    <name type="scientific">Dentiscutata erythropus</name>
    <dbReference type="NCBI Taxonomy" id="1348616"/>
    <lineage>
        <taxon>Eukaryota</taxon>
        <taxon>Fungi</taxon>
        <taxon>Fungi incertae sedis</taxon>
        <taxon>Mucoromycota</taxon>
        <taxon>Glomeromycotina</taxon>
        <taxon>Glomeromycetes</taxon>
        <taxon>Diversisporales</taxon>
        <taxon>Gigasporaceae</taxon>
        <taxon>Dentiscutata</taxon>
    </lineage>
</organism>
<evidence type="ECO:0000313" key="1">
    <source>
        <dbReference type="EMBL" id="CAG8740547.1"/>
    </source>
</evidence>
<dbReference type="Proteomes" id="UP000789405">
    <property type="component" value="Unassembled WGS sequence"/>
</dbReference>
<reference evidence="1" key="1">
    <citation type="submission" date="2021-06" db="EMBL/GenBank/DDBJ databases">
        <authorList>
            <person name="Kallberg Y."/>
            <person name="Tangrot J."/>
            <person name="Rosling A."/>
        </authorList>
    </citation>
    <scope>NUCLEOTIDE SEQUENCE</scope>
    <source>
        <strain evidence="1">MA453B</strain>
    </source>
</reference>
<dbReference type="EMBL" id="CAJVPY010013439">
    <property type="protein sequence ID" value="CAG8740547.1"/>
    <property type="molecule type" value="Genomic_DNA"/>
</dbReference>
<feature type="non-terminal residue" evidence="1">
    <location>
        <position position="252"/>
    </location>
</feature>
<dbReference type="AlphaFoldDB" id="A0A9N9NIC4"/>
<accession>A0A9N9NIC4</accession>
<comment type="caution">
    <text evidence="1">The sequence shown here is derived from an EMBL/GenBank/DDBJ whole genome shotgun (WGS) entry which is preliminary data.</text>
</comment>
<dbReference type="OrthoDB" id="10438934at2759"/>
<sequence>MSFKLTTICLIDSIISIKETNDFIVIEANATARVKKNSNNKDDIFNFHLTVFYNKNLSIPSFIDEIKEDTIYEISEKVNLTEFSKTNEIKVTKKTKISTKNLYTSVLNIYLTGAEDKEYQINCRFLNIDQRLYNKTNNMNENSHLLVCGELTLDPNSQIIVDILDINYLPGYQQKTHIKSTAQLSTTHNWDNSEETYRRSISKIIDKKIIVLDSNEENLALDNNNNEVNHIKNNAIVETKENNNNDDDNDTK</sequence>
<proteinExistence type="predicted"/>